<comment type="caution">
    <text evidence="3">The sequence shown here is derived from an EMBL/GenBank/DDBJ whole genome shotgun (WGS) entry which is preliminary data.</text>
</comment>
<evidence type="ECO:0000313" key="4">
    <source>
        <dbReference type="Proteomes" id="UP000266841"/>
    </source>
</evidence>
<gene>
    <name evidence="3" type="ORF">THAOC_37792</name>
</gene>
<dbReference type="Pfam" id="PF01593">
    <property type="entry name" value="Amino_oxidase"/>
    <property type="match status" value="1"/>
</dbReference>
<dbReference type="AlphaFoldDB" id="K0QYF5"/>
<dbReference type="InterPro" id="IPR050464">
    <property type="entry name" value="Zeta_carotene_desat/Oxidored"/>
</dbReference>
<dbReference type="Gene3D" id="3.90.660.20">
    <property type="entry name" value="Protoporphyrinogen oxidase, mitochondrial, domain 2"/>
    <property type="match status" value="1"/>
</dbReference>
<dbReference type="InterPro" id="IPR002937">
    <property type="entry name" value="Amino_oxidase"/>
</dbReference>
<dbReference type="OrthoDB" id="2219495at2759"/>
<dbReference type="EMBL" id="AGNL01050717">
    <property type="protein sequence ID" value="EJK43725.1"/>
    <property type="molecule type" value="Genomic_DNA"/>
</dbReference>
<dbReference type="Gene3D" id="3.50.50.60">
    <property type="entry name" value="FAD/NAD(P)-binding domain"/>
    <property type="match status" value="1"/>
</dbReference>
<name>K0QYF5_THAOC</name>
<feature type="transmembrane region" description="Helical" evidence="1">
    <location>
        <begin position="93"/>
        <end position="117"/>
    </location>
</feature>
<dbReference type="Proteomes" id="UP000266841">
    <property type="component" value="Unassembled WGS sequence"/>
</dbReference>
<dbReference type="eggNOG" id="ENOG502RPRH">
    <property type="taxonomic scope" value="Eukaryota"/>
</dbReference>
<dbReference type="GO" id="GO:0016491">
    <property type="term" value="F:oxidoreductase activity"/>
    <property type="evidence" value="ECO:0007669"/>
    <property type="project" value="InterPro"/>
</dbReference>
<keyword evidence="1" id="KW-0812">Transmembrane</keyword>
<evidence type="ECO:0000256" key="1">
    <source>
        <dbReference type="SAM" id="Phobius"/>
    </source>
</evidence>
<organism evidence="3 4">
    <name type="scientific">Thalassiosira oceanica</name>
    <name type="common">Marine diatom</name>
    <dbReference type="NCBI Taxonomy" id="159749"/>
    <lineage>
        <taxon>Eukaryota</taxon>
        <taxon>Sar</taxon>
        <taxon>Stramenopiles</taxon>
        <taxon>Ochrophyta</taxon>
        <taxon>Bacillariophyta</taxon>
        <taxon>Coscinodiscophyceae</taxon>
        <taxon>Thalassiosirophycidae</taxon>
        <taxon>Thalassiosirales</taxon>
        <taxon>Thalassiosiraceae</taxon>
        <taxon>Thalassiosira</taxon>
    </lineage>
</organism>
<keyword evidence="1" id="KW-0472">Membrane</keyword>
<proteinExistence type="predicted"/>
<keyword evidence="1" id="KW-1133">Transmembrane helix</keyword>
<evidence type="ECO:0000259" key="2">
    <source>
        <dbReference type="Pfam" id="PF01593"/>
    </source>
</evidence>
<accession>K0QYF5</accession>
<protein>
    <recommendedName>
        <fullName evidence="2">Amine oxidase domain-containing protein</fullName>
    </recommendedName>
</protein>
<dbReference type="PANTHER" id="PTHR42923:SF46">
    <property type="entry name" value="AMINE OXIDASE"/>
    <property type="match status" value="1"/>
</dbReference>
<evidence type="ECO:0000313" key="3">
    <source>
        <dbReference type="EMBL" id="EJK43725.1"/>
    </source>
</evidence>
<reference evidence="3 4" key="1">
    <citation type="journal article" date="2012" name="Genome Biol.">
        <title>Genome and low-iron response of an oceanic diatom adapted to chronic iron limitation.</title>
        <authorList>
            <person name="Lommer M."/>
            <person name="Specht M."/>
            <person name="Roy A.S."/>
            <person name="Kraemer L."/>
            <person name="Andreson R."/>
            <person name="Gutowska M.A."/>
            <person name="Wolf J."/>
            <person name="Bergner S.V."/>
            <person name="Schilhabel M.B."/>
            <person name="Klostermeier U.C."/>
            <person name="Beiko R.G."/>
            <person name="Rosenstiel P."/>
            <person name="Hippler M."/>
            <person name="Laroche J."/>
        </authorList>
    </citation>
    <scope>NUCLEOTIDE SEQUENCE [LARGE SCALE GENOMIC DNA]</scope>
    <source>
        <strain evidence="3 4">CCMP1005</strain>
    </source>
</reference>
<keyword evidence="4" id="KW-1185">Reference proteome</keyword>
<dbReference type="PANTHER" id="PTHR42923">
    <property type="entry name" value="PROTOPORPHYRINOGEN OXIDASE"/>
    <property type="match status" value="1"/>
</dbReference>
<dbReference type="SUPFAM" id="SSF51905">
    <property type="entry name" value="FAD/NAD(P)-binding domain"/>
    <property type="match status" value="1"/>
</dbReference>
<feature type="domain" description="Amine oxidase" evidence="2">
    <location>
        <begin position="162"/>
        <end position="669"/>
    </location>
</feature>
<dbReference type="InterPro" id="IPR036188">
    <property type="entry name" value="FAD/NAD-bd_sf"/>
</dbReference>
<sequence length="715" mass="77608">MSSSISSVQAAAVSSRQTGGSTRQRRRQQWVAGVAGVAVASRHVAVVVDRVATLAHRVATLAHSSWQLQLANCIAVSSPSTSARPHHNSGKRISTVTMAGLSLLLSVALLGGVLSFAPSFRRTGKIVTQIHDSEVSASVDEVVADETKRYVVVGAGWGGWGAAKALSESGLNAQVTLIDALPDPTGAMPYLSSTGKPVEAGTRGFWKDYPNINQLCAELGLDEDEVFTPFTNSSFYSPDGLEATAPVFSEATLDSILDGVPLLGDVMKSGFAQLSGSDEFPQLPSPLGQVLATIPYFERLPIADRASMVGLLLATIDCLGGSDDVKMQYDRMTAHELFLRFKLSERLVNDFLKPTLLVGLFKPPEELSALVVMELLYYYALAHQDSFDVRWIRNGTVADSLIQPLAAKLIEERDLTVLGGCRVNEISLEKGDDGKLSATKVSYFDVKTKKMEEIETDGVVLALGCKGMESVINSSPDLARLPVFSKAASLKGIDVISCRLYFDRKIETRSPANVFSRFEALRGAGGTFFMLDQFQPDSLAELWGRDPDSIGVDEELGSVVACDFYNAGGLMSCSDEDIVRILTNELLPSAVCQFADAKLVDSWVGKYGGTVSWFSPGSYDKRPPLEGEGRNVLPNVKCAGDWVRMGDREHGAKGLCQERAFVSGFEAANSLMKDTTREIFKPHQVLAVREDELQFKLGVQANNEVMKYLPRFWTR</sequence>
<dbReference type="OMA" id="MELLYYY"/>